<dbReference type="KEGG" id="och:CES85_5473"/>
<organism evidence="1 2">
    <name type="scientific">Ochrobactrum quorumnocens</name>
    <dbReference type="NCBI Taxonomy" id="271865"/>
    <lineage>
        <taxon>Bacteria</taxon>
        <taxon>Pseudomonadati</taxon>
        <taxon>Pseudomonadota</taxon>
        <taxon>Alphaproteobacteria</taxon>
        <taxon>Hyphomicrobiales</taxon>
        <taxon>Brucellaceae</taxon>
        <taxon>Brucella/Ochrobactrum group</taxon>
        <taxon>Ochrobactrum</taxon>
    </lineage>
</organism>
<protein>
    <submittedName>
        <fullName evidence="1">Transposase IS3/IS911 family protein</fullName>
    </submittedName>
</protein>
<evidence type="ECO:0000313" key="2">
    <source>
        <dbReference type="Proteomes" id="UP000215256"/>
    </source>
</evidence>
<dbReference type="AlphaFoldDB" id="A0A248UDA8"/>
<accession>A0A248UDA8</accession>
<gene>
    <name evidence="1" type="ORF">CES85_5473</name>
</gene>
<sequence>MWRTLAKRGRLVLPAPEDGIEFAGLVISEPVTEQPCSDQGRTEICVGPVTVRLEAGASVARIVAVARGLAAPS</sequence>
<name>A0A248UDA8_9HYPH</name>
<reference evidence="1 2" key="1">
    <citation type="submission" date="2017-07" db="EMBL/GenBank/DDBJ databases">
        <title>Phylogenetic study on the rhizospheric bacterium Ochrobactrum sp. A44.</title>
        <authorList>
            <person name="Krzyzanowska D.M."/>
            <person name="Ossowicki A."/>
            <person name="Rajewska M."/>
            <person name="Maciag T."/>
            <person name="Kaczynski Z."/>
            <person name="Czerwicka M."/>
            <person name="Jafra S."/>
        </authorList>
    </citation>
    <scope>NUCLEOTIDE SEQUENCE [LARGE SCALE GENOMIC DNA]</scope>
    <source>
        <strain evidence="1 2">A44</strain>
    </source>
</reference>
<dbReference type="Proteomes" id="UP000215256">
    <property type="component" value="Chromosome 2"/>
</dbReference>
<proteinExistence type="predicted"/>
<evidence type="ECO:0000313" key="1">
    <source>
        <dbReference type="EMBL" id="ASV84678.1"/>
    </source>
</evidence>
<dbReference type="EMBL" id="CP022603">
    <property type="protein sequence ID" value="ASV84678.1"/>
    <property type="molecule type" value="Genomic_DNA"/>
</dbReference>